<organism evidence="1 2">
    <name type="scientific">Steroidobacter flavus</name>
    <dbReference type="NCBI Taxonomy" id="1842136"/>
    <lineage>
        <taxon>Bacteria</taxon>
        <taxon>Pseudomonadati</taxon>
        <taxon>Pseudomonadota</taxon>
        <taxon>Gammaproteobacteria</taxon>
        <taxon>Steroidobacterales</taxon>
        <taxon>Steroidobacteraceae</taxon>
        <taxon>Steroidobacter</taxon>
    </lineage>
</organism>
<evidence type="ECO:0000313" key="1">
    <source>
        <dbReference type="EMBL" id="MFC4312576.1"/>
    </source>
</evidence>
<dbReference type="Pfam" id="PF11287">
    <property type="entry name" value="DUF3088"/>
    <property type="match status" value="1"/>
</dbReference>
<proteinExistence type="predicted"/>
<accession>A0ABV8SYC3</accession>
<dbReference type="Proteomes" id="UP001595904">
    <property type="component" value="Unassembled WGS sequence"/>
</dbReference>
<dbReference type="InterPro" id="IPR021439">
    <property type="entry name" value="DUF3088"/>
</dbReference>
<sequence>MKDQLYLLRPGFFNATLGPLYCNDSVPVEGFLSDARAHPRTRPGGR</sequence>
<reference evidence="2" key="1">
    <citation type="journal article" date="2019" name="Int. J. Syst. Evol. Microbiol.">
        <title>The Global Catalogue of Microorganisms (GCM) 10K type strain sequencing project: providing services to taxonomists for standard genome sequencing and annotation.</title>
        <authorList>
            <consortium name="The Broad Institute Genomics Platform"/>
            <consortium name="The Broad Institute Genome Sequencing Center for Infectious Disease"/>
            <person name="Wu L."/>
            <person name="Ma J."/>
        </authorList>
    </citation>
    <scope>NUCLEOTIDE SEQUENCE [LARGE SCALE GENOMIC DNA]</scope>
    <source>
        <strain evidence="2">CGMCC 1.10759</strain>
    </source>
</reference>
<dbReference type="RefSeq" id="WP_380602093.1">
    <property type="nucleotide sequence ID" value="NZ_JBHSDU010000014.1"/>
</dbReference>
<gene>
    <name evidence="1" type="ORF">ACFPN2_26065</name>
</gene>
<protein>
    <submittedName>
        <fullName evidence="1">DUF3088 family protein</fullName>
    </submittedName>
</protein>
<evidence type="ECO:0000313" key="2">
    <source>
        <dbReference type="Proteomes" id="UP001595904"/>
    </source>
</evidence>
<name>A0ABV8SYC3_9GAMM</name>
<keyword evidence="2" id="KW-1185">Reference proteome</keyword>
<comment type="caution">
    <text evidence="1">The sequence shown here is derived from an EMBL/GenBank/DDBJ whole genome shotgun (WGS) entry which is preliminary data.</text>
</comment>
<dbReference type="EMBL" id="JBHSDU010000014">
    <property type="protein sequence ID" value="MFC4312576.1"/>
    <property type="molecule type" value="Genomic_DNA"/>
</dbReference>